<dbReference type="InterPro" id="IPR013655">
    <property type="entry name" value="PAS_fold_3"/>
</dbReference>
<dbReference type="InterPro" id="IPR013656">
    <property type="entry name" value="PAS_4"/>
</dbReference>
<dbReference type="Proteomes" id="UP001155128">
    <property type="component" value="Unassembled WGS sequence"/>
</dbReference>
<dbReference type="AlphaFoldDB" id="A0A9X2EMW0"/>
<evidence type="ECO:0000259" key="6">
    <source>
        <dbReference type="PROSITE" id="PS50109"/>
    </source>
</evidence>
<dbReference type="InterPro" id="IPR035965">
    <property type="entry name" value="PAS-like_dom_sf"/>
</dbReference>
<gene>
    <name evidence="10" type="ORF">NDO55_10945</name>
</gene>
<dbReference type="CDD" id="cd00082">
    <property type="entry name" value="HisKA"/>
    <property type="match status" value="1"/>
</dbReference>
<feature type="modified residue" description="4-aspartylphosphate" evidence="4">
    <location>
        <position position="729"/>
    </location>
</feature>
<dbReference type="SMART" id="SM00387">
    <property type="entry name" value="HATPase_c"/>
    <property type="match status" value="1"/>
</dbReference>
<feature type="compositionally biased region" description="Acidic residues" evidence="5">
    <location>
        <begin position="1"/>
        <end position="13"/>
    </location>
</feature>
<dbReference type="CDD" id="cd00130">
    <property type="entry name" value="PAS"/>
    <property type="match status" value="3"/>
</dbReference>
<feature type="domain" description="Histidine kinase" evidence="6">
    <location>
        <begin position="440"/>
        <end position="657"/>
    </location>
</feature>
<sequence>MGEGESLESDEGDVAVPQDTENAVSPVGKGLGDLLAAMPGGFDFSALVAIADALPVMIAYCDTDQRYLFVNKPLAEWMEMPREEVIGKRIRDVMGEESYAARAPLLDKALAGETQWYAAAYEHPTRGLLTTQAEYVPHVGKNGGVKGLILVIQDVTEQRLAGQALKESEARFRRIADSAPVPIWVTRADGSRDFVNQACREIFGDGAESWIELIHADDRDAIVEALDEARIDGKPFDLTARVKRRDGEWRWLNAIGQARVNEHGVPVGHLNVAYDVTLAKEAERALRREVADKSGELASSEARFRAVFDSLDMVGLVALDGTIIEINRNALDKMGATQADVAGRDVCDVPFVRDIPESRETLSRLIQEAAGGREVMDEVEVDRPGVGRGYHQLQLKPVRSDDGEISHLIIEASDISELKQAQDQLRQAQKMEALGQLTGGIAHDFNNLLTVVVGGLDMIAKRVEDDRLKRYADNALAAAQRGARLTGQLLTFSRVQKLEVRRVEVDNLIEEIRPLLGNALGPAIELKMEIAQDGLAILADPTQLEVALLNLAINARDAMGSEGSVTLSARVQQITDDPAIEAGDYLELALTDTGSGMDEQTLERAFDPFFTTKEVGKGTGLGLSMVYGMARQSGGTARIASQPGEGTRVALYFRLADSDAGQQSKDERVAGCGTPVAGRSILVIDDDEDVRGFVTTTLEDAGAKLAEAADGESGLRRFRSFRPDLVVLDYAMPGMNGAEVAQAIRNEVPDQPILFISGYSETDAIRAAAPGAPMLAKPFTPDQLEDAVCEMDLPVRD</sequence>
<evidence type="ECO:0000256" key="4">
    <source>
        <dbReference type="PROSITE-ProRule" id="PRU00169"/>
    </source>
</evidence>
<dbReference type="Pfam" id="PF00072">
    <property type="entry name" value="Response_reg"/>
    <property type="match status" value="1"/>
</dbReference>
<proteinExistence type="predicted"/>
<dbReference type="EC" id="2.7.13.3" evidence="2"/>
<dbReference type="PROSITE" id="PS50112">
    <property type="entry name" value="PAS"/>
    <property type="match status" value="3"/>
</dbReference>
<dbReference type="SUPFAM" id="SSF55874">
    <property type="entry name" value="ATPase domain of HSP90 chaperone/DNA topoisomerase II/histidine kinase"/>
    <property type="match status" value="1"/>
</dbReference>
<dbReference type="SMART" id="SM00086">
    <property type="entry name" value="PAC"/>
    <property type="match status" value="3"/>
</dbReference>
<keyword evidence="3 4" id="KW-0597">Phosphoprotein</keyword>
<evidence type="ECO:0000256" key="3">
    <source>
        <dbReference type="ARBA" id="ARBA00022553"/>
    </source>
</evidence>
<dbReference type="SMART" id="SM00091">
    <property type="entry name" value="PAS"/>
    <property type="match status" value="3"/>
</dbReference>
<dbReference type="InterPro" id="IPR036890">
    <property type="entry name" value="HATPase_C_sf"/>
</dbReference>
<dbReference type="GO" id="GO:0000155">
    <property type="term" value="F:phosphorelay sensor kinase activity"/>
    <property type="evidence" value="ECO:0007669"/>
    <property type="project" value="InterPro"/>
</dbReference>
<dbReference type="InterPro" id="IPR003661">
    <property type="entry name" value="HisK_dim/P_dom"/>
</dbReference>
<feature type="domain" description="PAS" evidence="8">
    <location>
        <begin position="168"/>
        <end position="204"/>
    </location>
</feature>
<evidence type="ECO:0000313" key="11">
    <source>
        <dbReference type="Proteomes" id="UP001155128"/>
    </source>
</evidence>
<evidence type="ECO:0000259" key="9">
    <source>
        <dbReference type="PROSITE" id="PS50113"/>
    </source>
</evidence>
<evidence type="ECO:0000259" key="7">
    <source>
        <dbReference type="PROSITE" id="PS50110"/>
    </source>
</evidence>
<dbReference type="InterPro" id="IPR003594">
    <property type="entry name" value="HATPase_dom"/>
</dbReference>
<dbReference type="NCBIfam" id="TIGR00229">
    <property type="entry name" value="sensory_box"/>
    <property type="match status" value="3"/>
</dbReference>
<dbReference type="Gene3D" id="3.30.565.10">
    <property type="entry name" value="Histidine kinase-like ATPase, C-terminal domain"/>
    <property type="match status" value="1"/>
</dbReference>
<dbReference type="PRINTS" id="PR00344">
    <property type="entry name" value="BCTRLSENSOR"/>
</dbReference>
<dbReference type="Pfam" id="PF00512">
    <property type="entry name" value="HisKA"/>
    <property type="match status" value="1"/>
</dbReference>
<dbReference type="InterPro" id="IPR005467">
    <property type="entry name" value="His_kinase_dom"/>
</dbReference>
<dbReference type="Pfam" id="PF08448">
    <property type="entry name" value="PAS_4"/>
    <property type="match status" value="2"/>
</dbReference>
<evidence type="ECO:0000313" key="10">
    <source>
        <dbReference type="EMBL" id="MCM8558334.1"/>
    </source>
</evidence>
<feature type="domain" description="PAC" evidence="9">
    <location>
        <begin position="375"/>
        <end position="427"/>
    </location>
</feature>
<dbReference type="PANTHER" id="PTHR43065">
    <property type="entry name" value="SENSOR HISTIDINE KINASE"/>
    <property type="match status" value="1"/>
</dbReference>
<dbReference type="RefSeq" id="WP_252115150.1">
    <property type="nucleotide sequence ID" value="NZ_JAMSHT010000001.1"/>
</dbReference>
<dbReference type="InterPro" id="IPR000700">
    <property type="entry name" value="PAS-assoc_C"/>
</dbReference>
<dbReference type="SMART" id="SM00448">
    <property type="entry name" value="REC"/>
    <property type="match status" value="1"/>
</dbReference>
<feature type="region of interest" description="Disordered" evidence="5">
    <location>
        <begin position="1"/>
        <end position="22"/>
    </location>
</feature>
<accession>A0A9X2EMW0</accession>
<dbReference type="PANTHER" id="PTHR43065:SF49">
    <property type="entry name" value="HISTIDINE KINASE"/>
    <property type="match status" value="1"/>
</dbReference>
<feature type="domain" description="PAS" evidence="8">
    <location>
        <begin position="300"/>
        <end position="373"/>
    </location>
</feature>
<dbReference type="EMBL" id="JAMSHT010000001">
    <property type="protein sequence ID" value="MCM8558334.1"/>
    <property type="molecule type" value="Genomic_DNA"/>
</dbReference>
<dbReference type="Gene3D" id="1.10.287.130">
    <property type="match status" value="1"/>
</dbReference>
<comment type="caution">
    <text evidence="10">The sequence shown here is derived from an EMBL/GenBank/DDBJ whole genome shotgun (WGS) entry which is preliminary data.</text>
</comment>
<dbReference type="SUPFAM" id="SSF47384">
    <property type="entry name" value="Homodimeric domain of signal transducing histidine kinase"/>
    <property type="match status" value="1"/>
</dbReference>
<dbReference type="PROSITE" id="PS50110">
    <property type="entry name" value="RESPONSE_REGULATORY"/>
    <property type="match status" value="1"/>
</dbReference>
<dbReference type="Pfam" id="PF02518">
    <property type="entry name" value="HATPase_c"/>
    <property type="match status" value="1"/>
</dbReference>
<evidence type="ECO:0000256" key="5">
    <source>
        <dbReference type="SAM" id="MobiDB-lite"/>
    </source>
</evidence>
<keyword evidence="11" id="KW-1185">Reference proteome</keyword>
<evidence type="ECO:0000256" key="1">
    <source>
        <dbReference type="ARBA" id="ARBA00000085"/>
    </source>
</evidence>
<dbReference type="InterPro" id="IPR000014">
    <property type="entry name" value="PAS"/>
</dbReference>
<feature type="domain" description="PAS" evidence="8">
    <location>
        <begin position="43"/>
        <end position="113"/>
    </location>
</feature>
<dbReference type="InterPro" id="IPR004358">
    <property type="entry name" value="Sig_transdc_His_kin-like_C"/>
</dbReference>
<protein>
    <recommendedName>
        <fullName evidence="2">histidine kinase</fullName>
        <ecNumber evidence="2">2.7.13.3</ecNumber>
    </recommendedName>
</protein>
<dbReference type="PROSITE" id="PS50109">
    <property type="entry name" value="HIS_KIN"/>
    <property type="match status" value="1"/>
</dbReference>
<dbReference type="Gene3D" id="3.40.50.2300">
    <property type="match status" value="1"/>
</dbReference>
<dbReference type="InterPro" id="IPR011006">
    <property type="entry name" value="CheY-like_superfamily"/>
</dbReference>
<feature type="domain" description="PAC" evidence="9">
    <location>
        <begin position="236"/>
        <end position="288"/>
    </location>
</feature>
<evidence type="ECO:0000256" key="2">
    <source>
        <dbReference type="ARBA" id="ARBA00012438"/>
    </source>
</evidence>
<organism evidence="10 11">
    <name type="scientific">Sphingomicrobium sediminis</name>
    <dbReference type="NCBI Taxonomy" id="2950949"/>
    <lineage>
        <taxon>Bacteria</taxon>
        <taxon>Pseudomonadati</taxon>
        <taxon>Pseudomonadota</taxon>
        <taxon>Alphaproteobacteria</taxon>
        <taxon>Sphingomonadales</taxon>
        <taxon>Sphingomonadaceae</taxon>
        <taxon>Sphingomicrobium</taxon>
    </lineage>
</organism>
<dbReference type="InterPro" id="IPR001610">
    <property type="entry name" value="PAC"/>
</dbReference>
<name>A0A9X2EMW0_9SPHN</name>
<dbReference type="Pfam" id="PF08447">
    <property type="entry name" value="PAS_3"/>
    <property type="match status" value="1"/>
</dbReference>
<feature type="domain" description="Response regulatory" evidence="7">
    <location>
        <begin position="680"/>
        <end position="792"/>
    </location>
</feature>
<dbReference type="CDD" id="cd00156">
    <property type="entry name" value="REC"/>
    <property type="match status" value="1"/>
</dbReference>
<dbReference type="InterPro" id="IPR001789">
    <property type="entry name" value="Sig_transdc_resp-reg_receiver"/>
</dbReference>
<dbReference type="SMART" id="SM00388">
    <property type="entry name" value="HisKA"/>
    <property type="match status" value="1"/>
</dbReference>
<reference evidence="10" key="1">
    <citation type="submission" date="2022-06" db="EMBL/GenBank/DDBJ databases">
        <title>Sphingomicrobium sedimins sp. nov., a marine bacterium isolated from tidal flat.</title>
        <authorList>
            <person name="Kim C.-H."/>
            <person name="Yoo Y."/>
            <person name="Kim J.-J."/>
        </authorList>
    </citation>
    <scope>NUCLEOTIDE SEQUENCE</scope>
    <source>
        <strain evidence="10">GRR-S6-50</strain>
    </source>
</reference>
<evidence type="ECO:0000259" key="8">
    <source>
        <dbReference type="PROSITE" id="PS50112"/>
    </source>
</evidence>
<dbReference type="Gene3D" id="3.30.450.20">
    <property type="entry name" value="PAS domain"/>
    <property type="match status" value="3"/>
</dbReference>
<dbReference type="InterPro" id="IPR036097">
    <property type="entry name" value="HisK_dim/P_sf"/>
</dbReference>
<dbReference type="PROSITE" id="PS50113">
    <property type="entry name" value="PAC"/>
    <property type="match status" value="2"/>
</dbReference>
<dbReference type="SUPFAM" id="SSF55785">
    <property type="entry name" value="PYP-like sensor domain (PAS domain)"/>
    <property type="match status" value="3"/>
</dbReference>
<comment type="catalytic activity">
    <reaction evidence="1">
        <text>ATP + protein L-histidine = ADP + protein N-phospho-L-histidine.</text>
        <dbReference type="EC" id="2.7.13.3"/>
    </reaction>
</comment>
<dbReference type="SUPFAM" id="SSF52172">
    <property type="entry name" value="CheY-like"/>
    <property type="match status" value="1"/>
</dbReference>